<keyword evidence="6 7" id="KW-0408">Iron</keyword>
<comment type="cofactor">
    <cofactor evidence="7">
        <name>Fe(2+)</name>
        <dbReference type="ChEBI" id="CHEBI:29033"/>
    </cofactor>
    <text evidence="7">Binds 1 Fe(2+) ion per subunit.</text>
</comment>
<dbReference type="PANTHER" id="PTHR41536:SF1">
    <property type="entry name" value="PKHD-TYPE HYDROXYLASE YBIX"/>
    <property type="match status" value="1"/>
</dbReference>
<dbReference type="RefSeq" id="WP_089374409.1">
    <property type="nucleotide sequence ID" value="NZ_FZOA01000001.1"/>
</dbReference>
<dbReference type="EMBL" id="FZOA01000001">
    <property type="protein sequence ID" value="SNR63240.1"/>
    <property type="molecule type" value="Genomic_DNA"/>
</dbReference>
<dbReference type="AlphaFoldDB" id="A0A238XX28"/>
<dbReference type="PROSITE" id="PS51471">
    <property type="entry name" value="FE2OG_OXY"/>
    <property type="match status" value="1"/>
</dbReference>
<dbReference type="SMART" id="SM00702">
    <property type="entry name" value="P4Hc"/>
    <property type="match status" value="1"/>
</dbReference>
<dbReference type="Gene3D" id="4.10.860.20">
    <property type="entry name" value="Rabenosyn, Rab binding domain"/>
    <property type="match status" value="1"/>
</dbReference>
<dbReference type="GO" id="GO:0005506">
    <property type="term" value="F:iron ion binding"/>
    <property type="evidence" value="ECO:0007669"/>
    <property type="project" value="UniProtKB-UniRule"/>
</dbReference>
<evidence type="ECO:0000256" key="4">
    <source>
        <dbReference type="ARBA" id="ARBA00022964"/>
    </source>
</evidence>
<protein>
    <submittedName>
        <fullName evidence="9">PKHD-type hydroxylase</fullName>
    </submittedName>
</protein>
<gene>
    <name evidence="9" type="ORF">SAMN05192560_0256</name>
</gene>
<feature type="binding site" evidence="7">
    <location>
        <position position="98"/>
    </location>
    <ligand>
        <name>Fe cation</name>
        <dbReference type="ChEBI" id="CHEBI:24875"/>
    </ligand>
</feature>
<keyword evidence="3 7" id="KW-0847">Vitamin C</keyword>
<evidence type="ECO:0000259" key="8">
    <source>
        <dbReference type="PROSITE" id="PS51471"/>
    </source>
</evidence>
<keyword evidence="10" id="KW-1185">Reference proteome</keyword>
<name>A0A238XX28_9PROT</name>
<dbReference type="GO" id="GO:0006974">
    <property type="term" value="P:DNA damage response"/>
    <property type="evidence" value="ECO:0007669"/>
    <property type="project" value="TreeGrafter"/>
</dbReference>
<evidence type="ECO:0000313" key="10">
    <source>
        <dbReference type="Proteomes" id="UP000198305"/>
    </source>
</evidence>
<proteinExistence type="inferred from homology"/>
<keyword evidence="2 7" id="KW-0479">Metal-binding</keyword>
<dbReference type="PANTHER" id="PTHR41536">
    <property type="entry name" value="PKHD-TYPE HYDROXYLASE YBIX"/>
    <property type="match status" value="1"/>
</dbReference>
<reference evidence="10" key="1">
    <citation type="submission" date="2017-06" db="EMBL/GenBank/DDBJ databases">
        <authorList>
            <person name="Varghese N."/>
            <person name="Submissions S."/>
        </authorList>
    </citation>
    <scope>NUCLEOTIDE SEQUENCE [LARGE SCALE GENOMIC DNA]</scope>
    <source>
        <strain evidence="10">Ca-68</strain>
    </source>
</reference>
<evidence type="ECO:0000256" key="6">
    <source>
        <dbReference type="ARBA" id="ARBA00023004"/>
    </source>
</evidence>
<dbReference type="Proteomes" id="UP000198305">
    <property type="component" value="Unassembled WGS sequence"/>
</dbReference>
<dbReference type="HAMAP" id="MF_00657">
    <property type="entry name" value="Hydroxyl_YbiX"/>
    <property type="match status" value="1"/>
</dbReference>
<dbReference type="GO" id="GO:0016706">
    <property type="term" value="F:2-oxoglutarate-dependent dioxygenase activity"/>
    <property type="evidence" value="ECO:0007669"/>
    <property type="project" value="UniProtKB-UniRule"/>
</dbReference>
<evidence type="ECO:0000256" key="5">
    <source>
        <dbReference type="ARBA" id="ARBA00023002"/>
    </source>
</evidence>
<dbReference type="Gene3D" id="2.60.120.620">
    <property type="entry name" value="q2cbj1_9rhob like domain"/>
    <property type="match status" value="1"/>
</dbReference>
<dbReference type="NCBIfam" id="NF003973">
    <property type="entry name" value="PRK05467.1-2"/>
    <property type="match status" value="1"/>
</dbReference>
<comment type="cofactor">
    <cofactor evidence="1 7">
        <name>L-ascorbate</name>
        <dbReference type="ChEBI" id="CHEBI:38290"/>
    </cofactor>
</comment>
<dbReference type="OrthoDB" id="9812472at2"/>
<dbReference type="InterPro" id="IPR005123">
    <property type="entry name" value="Oxoglu/Fe-dep_dioxygenase_dom"/>
</dbReference>
<feature type="domain" description="Fe2OG dioxygenase" evidence="8">
    <location>
        <begin position="78"/>
        <end position="178"/>
    </location>
</feature>
<dbReference type="NCBIfam" id="NF003975">
    <property type="entry name" value="PRK05467.1-4"/>
    <property type="match status" value="1"/>
</dbReference>
<feature type="binding site" evidence="7">
    <location>
        <position position="96"/>
    </location>
    <ligand>
        <name>Fe cation</name>
        <dbReference type="ChEBI" id="CHEBI:24875"/>
    </ligand>
</feature>
<accession>A0A238XX28</accession>
<dbReference type="InterPro" id="IPR023550">
    <property type="entry name" value="PKHD_hydroxylase"/>
</dbReference>
<evidence type="ECO:0000313" key="9">
    <source>
        <dbReference type="EMBL" id="SNR63240.1"/>
    </source>
</evidence>
<dbReference type="GO" id="GO:0031418">
    <property type="term" value="F:L-ascorbic acid binding"/>
    <property type="evidence" value="ECO:0007669"/>
    <property type="project" value="UniProtKB-KW"/>
</dbReference>
<dbReference type="Pfam" id="PF13640">
    <property type="entry name" value="2OG-FeII_Oxy_3"/>
    <property type="match status" value="1"/>
</dbReference>
<dbReference type="InterPro" id="IPR041097">
    <property type="entry name" value="PKHD_C"/>
</dbReference>
<organism evidence="9 10">
    <name type="scientific">Methylobacillus rhizosphaerae</name>
    <dbReference type="NCBI Taxonomy" id="551994"/>
    <lineage>
        <taxon>Bacteria</taxon>
        <taxon>Pseudomonadati</taxon>
        <taxon>Pseudomonadota</taxon>
        <taxon>Betaproteobacteria</taxon>
        <taxon>Nitrosomonadales</taxon>
        <taxon>Methylophilaceae</taxon>
        <taxon>Methylobacillus</taxon>
    </lineage>
</organism>
<sequence>MLIEIPKVLTKEQVAQCRQLMDAAEWVDGNVTSGSQSALAKNNMQLPENSEVARQVGDLIQDALGMSPLFISAALPLKVFPPLFNRYEGGQAFGTHVDNAIRQLRGTNFRIRSDLSATLFFSEPEEYDGGVLTIEDTFGKQEVKLPAGHMVLYPSSSLHHVTPVTRGARVSSFFWMQSMVRDDAQRTLLFQLDNSIQAIGAERGGKDSEVIRLTGVYHNLLRMWADS</sequence>
<dbReference type="InterPro" id="IPR044862">
    <property type="entry name" value="Pro_4_hyd_alph_FE2OG_OXY"/>
</dbReference>
<dbReference type="GO" id="GO:0006879">
    <property type="term" value="P:intracellular iron ion homeostasis"/>
    <property type="evidence" value="ECO:0007669"/>
    <property type="project" value="TreeGrafter"/>
</dbReference>
<keyword evidence="5 7" id="KW-0560">Oxidoreductase</keyword>
<evidence type="ECO:0000256" key="7">
    <source>
        <dbReference type="HAMAP-Rule" id="MF_00657"/>
    </source>
</evidence>
<evidence type="ECO:0000256" key="1">
    <source>
        <dbReference type="ARBA" id="ARBA00001961"/>
    </source>
</evidence>
<keyword evidence="4 7" id="KW-0223">Dioxygenase</keyword>
<dbReference type="NCBIfam" id="NF003974">
    <property type="entry name" value="PRK05467.1-3"/>
    <property type="match status" value="1"/>
</dbReference>
<evidence type="ECO:0000256" key="2">
    <source>
        <dbReference type="ARBA" id="ARBA00022723"/>
    </source>
</evidence>
<feature type="binding site" evidence="7">
    <location>
        <position position="169"/>
    </location>
    <ligand>
        <name>2-oxoglutarate</name>
        <dbReference type="ChEBI" id="CHEBI:16810"/>
    </ligand>
</feature>
<dbReference type="Pfam" id="PF18331">
    <property type="entry name" value="PKHD_C"/>
    <property type="match status" value="1"/>
</dbReference>
<dbReference type="InterPro" id="IPR006620">
    <property type="entry name" value="Pro_4_hyd_alph"/>
</dbReference>
<feature type="binding site" evidence="7">
    <location>
        <position position="159"/>
    </location>
    <ligand>
        <name>Fe cation</name>
        <dbReference type="ChEBI" id="CHEBI:24875"/>
    </ligand>
</feature>
<evidence type="ECO:0000256" key="3">
    <source>
        <dbReference type="ARBA" id="ARBA00022896"/>
    </source>
</evidence>